<proteinExistence type="predicted"/>
<accession>A0ABW6BIG5</accession>
<dbReference type="InterPro" id="IPR038765">
    <property type="entry name" value="Papain-like_cys_pep_sf"/>
</dbReference>
<dbReference type="Proteomes" id="UP001597525">
    <property type="component" value="Unassembled WGS sequence"/>
</dbReference>
<evidence type="ECO:0000259" key="1">
    <source>
        <dbReference type="Pfam" id="PF01841"/>
    </source>
</evidence>
<organism evidence="3 4">
    <name type="scientific">Sphingobacterium bambusae</name>
    <dbReference type="NCBI Taxonomy" id="662858"/>
    <lineage>
        <taxon>Bacteria</taxon>
        <taxon>Pseudomonadati</taxon>
        <taxon>Bacteroidota</taxon>
        <taxon>Sphingobacteriia</taxon>
        <taxon>Sphingobacteriales</taxon>
        <taxon>Sphingobacteriaceae</taxon>
        <taxon>Sphingobacterium</taxon>
    </lineage>
</organism>
<dbReference type="EMBL" id="JBHUPB010000008">
    <property type="protein sequence ID" value="MFD2968433.1"/>
    <property type="molecule type" value="Genomic_DNA"/>
</dbReference>
<dbReference type="Gene3D" id="3.10.620.30">
    <property type="match status" value="1"/>
</dbReference>
<dbReference type="Gene3D" id="2.60.40.3140">
    <property type="match status" value="1"/>
</dbReference>
<keyword evidence="4" id="KW-1185">Reference proteome</keyword>
<evidence type="ECO:0000313" key="4">
    <source>
        <dbReference type="Proteomes" id="UP001597525"/>
    </source>
</evidence>
<dbReference type="InterPro" id="IPR002931">
    <property type="entry name" value="Transglutaminase-like"/>
</dbReference>
<gene>
    <name evidence="3" type="ORF">ACFS7Y_13620</name>
</gene>
<sequence length="656" mass="75043">MRHLLAIVYIFLSGIVLGQNTEFPNVNRAYFAAPIPEIGNDKSAVVIAEVGKTQLEIVESEQALLVVHDYKARIKILKKEGVEQANFEIPLYAFGTTFEKIVEIKGKTYTLKDQQIVETEMPSKAIFLDKASPYLHLARFTLPQVEEGSIIDIQYRILSPDILNFRSWEFQQDIPKLSSVYTAIMPSTYQYQVSLRGPYKLKDTKSEILREYFLINGTRNDCSKITYIMEDIPAFEEEDYMLAAKNYKSAISFELEQYYLSNGSKFKVTKEWRDVDRELLSEKSFGGQLKKEDIFADMLPVILLDKNSASEKARAVYAFIQKNIKWNEVYGKYAQYGIKESLEQHSGNAADVNLALITALNAAGIPAYPILVSTRQNGIPNNLHPVISNFNYVIAGAEIDGKTVLLDATDHFTSFGELPLRCVNDRGRIIYSKKSSEWIPLVNEQPSMMTFTILGKIDSAENITGKLSVSYKGLDALRKRNEIASFTSEEEYLEDVTAKTTNMQLQNGSITNLHNNDEFLVEQFDVELPLADYLRDGVLSFNPIFLNRIAKNPFNLNERLYQVDLGSKRHVTHNVNIELPSHYSIKSLPKNVSMKLPEEAAKYSYQTMHEDKHLVFKQILSLNKPIFSVDEYFHLKEFYSRIIQQQNQEFELQKMP</sequence>
<feature type="domain" description="DUF3857" evidence="2">
    <location>
        <begin position="67"/>
        <end position="206"/>
    </location>
</feature>
<evidence type="ECO:0000259" key="2">
    <source>
        <dbReference type="Pfam" id="PF12969"/>
    </source>
</evidence>
<feature type="domain" description="Transglutaminase-like" evidence="1">
    <location>
        <begin position="306"/>
        <end position="375"/>
    </location>
</feature>
<dbReference type="Gene3D" id="2.60.120.1130">
    <property type="match status" value="1"/>
</dbReference>
<protein>
    <submittedName>
        <fullName evidence="3">DUF3857 domain-containing protein</fullName>
    </submittedName>
</protein>
<dbReference type="InterPro" id="IPR024618">
    <property type="entry name" value="DUF3857"/>
</dbReference>
<dbReference type="SUPFAM" id="SSF54001">
    <property type="entry name" value="Cysteine proteinases"/>
    <property type="match status" value="1"/>
</dbReference>
<evidence type="ECO:0000313" key="3">
    <source>
        <dbReference type="EMBL" id="MFD2968433.1"/>
    </source>
</evidence>
<comment type="caution">
    <text evidence="3">The sequence shown here is derived from an EMBL/GenBank/DDBJ whole genome shotgun (WGS) entry which is preliminary data.</text>
</comment>
<reference evidence="4" key="1">
    <citation type="journal article" date="2019" name="Int. J. Syst. Evol. Microbiol.">
        <title>The Global Catalogue of Microorganisms (GCM) 10K type strain sequencing project: providing services to taxonomists for standard genome sequencing and annotation.</title>
        <authorList>
            <consortium name="The Broad Institute Genomics Platform"/>
            <consortium name="The Broad Institute Genome Sequencing Center for Infectious Disease"/>
            <person name="Wu L."/>
            <person name="Ma J."/>
        </authorList>
    </citation>
    <scope>NUCLEOTIDE SEQUENCE [LARGE SCALE GENOMIC DNA]</scope>
    <source>
        <strain evidence="4">KCTC 22814</strain>
    </source>
</reference>
<dbReference type="Pfam" id="PF01841">
    <property type="entry name" value="Transglut_core"/>
    <property type="match status" value="1"/>
</dbReference>
<name>A0ABW6BIG5_9SPHI</name>
<dbReference type="Pfam" id="PF12969">
    <property type="entry name" value="DUF3857"/>
    <property type="match status" value="1"/>
</dbReference>
<dbReference type="RefSeq" id="WP_320185581.1">
    <property type="nucleotide sequence ID" value="NZ_CP138332.1"/>
</dbReference>